<dbReference type="AlphaFoldDB" id="A0AA39M5B6"/>
<evidence type="ECO:0000313" key="3">
    <source>
        <dbReference type="Proteomes" id="UP001175271"/>
    </source>
</evidence>
<gene>
    <name evidence="2" type="ORF">QR680_015186</name>
</gene>
<keyword evidence="3" id="KW-1185">Reference proteome</keyword>
<dbReference type="Proteomes" id="UP001175271">
    <property type="component" value="Unassembled WGS sequence"/>
</dbReference>
<organism evidence="2 3">
    <name type="scientific">Steinernema hermaphroditum</name>
    <dbReference type="NCBI Taxonomy" id="289476"/>
    <lineage>
        <taxon>Eukaryota</taxon>
        <taxon>Metazoa</taxon>
        <taxon>Ecdysozoa</taxon>
        <taxon>Nematoda</taxon>
        <taxon>Chromadorea</taxon>
        <taxon>Rhabditida</taxon>
        <taxon>Tylenchina</taxon>
        <taxon>Panagrolaimomorpha</taxon>
        <taxon>Strongyloidoidea</taxon>
        <taxon>Steinernematidae</taxon>
        <taxon>Steinernema</taxon>
    </lineage>
</organism>
<dbReference type="EMBL" id="JAUCMV010000002">
    <property type="protein sequence ID" value="KAK0421338.1"/>
    <property type="molecule type" value="Genomic_DNA"/>
</dbReference>
<keyword evidence="1" id="KW-0732">Signal</keyword>
<accession>A0AA39M5B6</accession>
<name>A0AA39M5B6_9BILA</name>
<feature type="signal peptide" evidence="1">
    <location>
        <begin position="1"/>
        <end position="16"/>
    </location>
</feature>
<reference evidence="2" key="1">
    <citation type="submission" date="2023-06" db="EMBL/GenBank/DDBJ databases">
        <title>Genomic analysis of the entomopathogenic nematode Steinernema hermaphroditum.</title>
        <authorList>
            <person name="Schwarz E.M."/>
            <person name="Heppert J.K."/>
            <person name="Baniya A."/>
            <person name="Schwartz H.T."/>
            <person name="Tan C.-H."/>
            <person name="Antoshechkin I."/>
            <person name="Sternberg P.W."/>
            <person name="Goodrich-Blair H."/>
            <person name="Dillman A.R."/>
        </authorList>
    </citation>
    <scope>NUCLEOTIDE SEQUENCE</scope>
    <source>
        <strain evidence="2">PS9179</strain>
        <tissue evidence="2">Whole animal</tissue>
    </source>
</reference>
<proteinExistence type="predicted"/>
<sequence length="107" mass="11466">MLFAFLALFLFFTVDASPSRCLIACDPCPMLMCMIGYRLVVPPQPPCGCACPYCEPITTSTHSPTCPYCPCAYPQCPNGTHIVVPPHPTPSPDGKCTCGCPYCAPNC</sequence>
<evidence type="ECO:0000256" key="1">
    <source>
        <dbReference type="SAM" id="SignalP"/>
    </source>
</evidence>
<feature type="chain" id="PRO_5041205859" description="Antistasin-like domain-containing protein" evidence="1">
    <location>
        <begin position="17"/>
        <end position="107"/>
    </location>
</feature>
<protein>
    <recommendedName>
        <fullName evidence="4">Antistasin-like domain-containing protein</fullName>
    </recommendedName>
</protein>
<comment type="caution">
    <text evidence="2">The sequence shown here is derived from an EMBL/GenBank/DDBJ whole genome shotgun (WGS) entry which is preliminary data.</text>
</comment>
<evidence type="ECO:0000313" key="2">
    <source>
        <dbReference type="EMBL" id="KAK0421338.1"/>
    </source>
</evidence>
<evidence type="ECO:0008006" key="4">
    <source>
        <dbReference type="Google" id="ProtNLM"/>
    </source>
</evidence>